<name>A0A6N2X8F6_CITAM</name>
<reference evidence="1" key="1">
    <citation type="submission" date="2019-11" db="EMBL/GenBank/DDBJ databases">
        <authorList>
            <person name="Feng L."/>
        </authorList>
    </citation>
    <scope>NUCLEOTIDE SEQUENCE</scope>
    <source>
        <strain evidence="1">CAmalonaticusLFYP1</strain>
    </source>
</reference>
<protein>
    <submittedName>
        <fullName evidence="1">Uncharacterized protein</fullName>
    </submittedName>
</protein>
<dbReference type="EMBL" id="CACRTI010000018">
    <property type="protein sequence ID" value="VYT50010.1"/>
    <property type="molecule type" value="Genomic_DNA"/>
</dbReference>
<organism evidence="1">
    <name type="scientific">Citrobacter amalonaticus</name>
    <dbReference type="NCBI Taxonomy" id="35703"/>
    <lineage>
        <taxon>Bacteria</taxon>
        <taxon>Pseudomonadati</taxon>
        <taxon>Pseudomonadota</taxon>
        <taxon>Gammaproteobacteria</taxon>
        <taxon>Enterobacterales</taxon>
        <taxon>Enterobacteriaceae</taxon>
        <taxon>Citrobacter</taxon>
    </lineage>
</organism>
<accession>A0A6N2X8F6</accession>
<dbReference type="AlphaFoldDB" id="A0A6N2X8F6"/>
<proteinExistence type="predicted"/>
<sequence>MMEGHQILLSEVGLKQPRATVEKSHGGERWAKTRTRSEPMPWGLNVNVIL</sequence>
<evidence type="ECO:0000313" key="1">
    <source>
        <dbReference type="EMBL" id="VYT50010.1"/>
    </source>
</evidence>
<gene>
    <name evidence="1" type="ORF">CALFYP1_00695</name>
</gene>